<feature type="domain" description="HTH IS21-type" evidence="1">
    <location>
        <begin position="5"/>
        <end position="70"/>
    </location>
</feature>
<sequence length="73" mass="8838">MKKLEKHVYVHQLKKEGFSVSAIARKCNLSRNTVYSYLEKDFEEAMDWVNQLQTRKRILDPFQDQILGWLREH</sequence>
<protein>
    <submittedName>
        <fullName evidence="2">Putative ATPase subunit of terminase (GpP-like)</fullName>
    </submittedName>
</protein>
<dbReference type="InterPro" id="IPR009057">
    <property type="entry name" value="Homeodomain-like_sf"/>
</dbReference>
<dbReference type="Pfam" id="PF02796">
    <property type="entry name" value="HTH_7"/>
    <property type="match status" value="1"/>
</dbReference>
<dbReference type="SUPFAM" id="SSF46689">
    <property type="entry name" value="Homeodomain-like"/>
    <property type="match status" value="1"/>
</dbReference>
<name>A0A1G8K297_9BACI</name>
<dbReference type="Proteomes" id="UP000199163">
    <property type="component" value="Unassembled WGS sequence"/>
</dbReference>
<dbReference type="PROSITE" id="PS50531">
    <property type="entry name" value="HTH_IS21"/>
    <property type="match status" value="1"/>
</dbReference>
<dbReference type="AlphaFoldDB" id="A0A1G8K297"/>
<reference evidence="2 3" key="1">
    <citation type="submission" date="2016-10" db="EMBL/GenBank/DDBJ databases">
        <authorList>
            <person name="de Groot N.N."/>
        </authorList>
    </citation>
    <scope>NUCLEOTIDE SEQUENCE [LARGE SCALE GENOMIC DNA]</scope>
    <source>
        <strain evidence="2 3">DSM 21632</strain>
    </source>
</reference>
<feature type="non-terminal residue" evidence="2">
    <location>
        <position position="73"/>
    </location>
</feature>
<dbReference type="OrthoDB" id="92877at2"/>
<dbReference type="Gene3D" id="1.10.10.60">
    <property type="entry name" value="Homeodomain-like"/>
    <property type="match status" value="1"/>
</dbReference>
<dbReference type="InterPro" id="IPR006120">
    <property type="entry name" value="Resolvase_HTH_dom"/>
</dbReference>
<dbReference type="RefSeq" id="WP_139184763.1">
    <property type="nucleotide sequence ID" value="NZ_FNDK01000039.1"/>
</dbReference>
<dbReference type="GO" id="GO:0003677">
    <property type="term" value="F:DNA binding"/>
    <property type="evidence" value="ECO:0007669"/>
    <property type="project" value="InterPro"/>
</dbReference>
<dbReference type="GO" id="GO:0000150">
    <property type="term" value="F:DNA strand exchange activity"/>
    <property type="evidence" value="ECO:0007669"/>
    <property type="project" value="InterPro"/>
</dbReference>
<evidence type="ECO:0000313" key="2">
    <source>
        <dbReference type="EMBL" id="SDI36920.1"/>
    </source>
</evidence>
<gene>
    <name evidence="2" type="ORF">SAMN05192534_13922</name>
</gene>
<dbReference type="InterPro" id="IPR017894">
    <property type="entry name" value="HTH_IS21_transposase_type"/>
</dbReference>
<accession>A0A1G8K297</accession>
<dbReference type="EMBL" id="FNDK01000039">
    <property type="protein sequence ID" value="SDI36920.1"/>
    <property type="molecule type" value="Genomic_DNA"/>
</dbReference>
<keyword evidence="3" id="KW-1185">Reference proteome</keyword>
<proteinExistence type="predicted"/>
<evidence type="ECO:0000259" key="1">
    <source>
        <dbReference type="PROSITE" id="PS50531"/>
    </source>
</evidence>
<organism evidence="2 3">
    <name type="scientific">Alteribacillus persepolensis</name>
    <dbReference type="NCBI Taxonomy" id="568899"/>
    <lineage>
        <taxon>Bacteria</taxon>
        <taxon>Bacillati</taxon>
        <taxon>Bacillota</taxon>
        <taxon>Bacilli</taxon>
        <taxon>Bacillales</taxon>
        <taxon>Bacillaceae</taxon>
        <taxon>Alteribacillus</taxon>
    </lineage>
</organism>
<evidence type="ECO:0000313" key="3">
    <source>
        <dbReference type="Proteomes" id="UP000199163"/>
    </source>
</evidence>